<protein>
    <submittedName>
        <fullName evidence="5">GntR family transcriptional regulator</fullName>
    </submittedName>
</protein>
<reference evidence="5 6" key="1">
    <citation type="submission" date="2022-06" db="EMBL/GenBank/DDBJ databases">
        <title>Genomic Encyclopedia of Archaeal and Bacterial Type Strains, Phase II (KMG-II): from individual species to whole genera.</title>
        <authorList>
            <person name="Goeker M."/>
        </authorList>
    </citation>
    <scope>NUCLEOTIDE SEQUENCE [LARGE SCALE GENOMIC DNA]</scope>
    <source>
        <strain evidence="5 6">DSM 44255</strain>
    </source>
</reference>
<dbReference type="InterPro" id="IPR028978">
    <property type="entry name" value="Chorismate_lyase_/UTRA_dom_sf"/>
</dbReference>
<dbReference type="PRINTS" id="PR00035">
    <property type="entry name" value="HTHGNTR"/>
</dbReference>
<evidence type="ECO:0000313" key="6">
    <source>
        <dbReference type="Proteomes" id="UP001205185"/>
    </source>
</evidence>
<dbReference type="Proteomes" id="UP001205185">
    <property type="component" value="Unassembled WGS sequence"/>
</dbReference>
<name>A0ABT1I7K1_9PSEU</name>
<dbReference type="SUPFAM" id="SSF64288">
    <property type="entry name" value="Chorismate lyase-like"/>
    <property type="match status" value="1"/>
</dbReference>
<evidence type="ECO:0000256" key="3">
    <source>
        <dbReference type="ARBA" id="ARBA00023163"/>
    </source>
</evidence>
<dbReference type="Gene3D" id="3.40.1410.10">
    <property type="entry name" value="Chorismate lyase-like"/>
    <property type="match status" value="1"/>
</dbReference>
<dbReference type="InterPro" id="IPR000524">
    <property type="entry name" value="Tscrpt_reg_HTH_GntR"/>
</dbReference>
<keyword evidence="2" id="KW-0238">DNA-binding</keyword>
<dbReference type="InterPro" id="IPR050679">
    <property type="entry name" value="Bact_HTH_transcr_reg"/>
</dbReference>
<dbReference type="SMART" id="SM00866">
    <property type="entry name" value="UTRA"/>
    <property type="match status" value="1"/>
</dbReference>
<dbReference type="Gene3D" id="1.10.10.10">
    <property type="entry name" value="Winged helix-like DNA-binding domain superfamily/Winged helix DNA-binding domain"/>
    <property type="match status" value="1"/>
</dbReference>
<organism evidence="5 6">
    <name type="scientific">Actinokineospora diospyrosa</name>
    <dbReference type="NCBI Taxonomy" id="103728"/>
    <lineage>
        <taxon>Bacteria</taxon>
        <taxon>Bacillati</taxon>
        <taxon>Actinomycetota</taxon>
        <taxon>Actinomycetes</taxon>
        <taxon>Pseudonocardiales</taxon>
        <taxon>Pseudonocardiaceae</taxon>
        <taxon>Actinokineospora</taxon>
    </lineage>
</organism>
<comment type="caution">
    <text evidence="5">The sequence shown here is derived from an EMBL/GenBank/DDBJ whole genome shotgun (WGS) entry which is preliminary data.</text>
</comment>
<dbReference type="SMART" id="SM00345">
    <property type="entry name" value="HTH_GNTR"/>
    <property type="match status" value="1"/>
</dbReference>
<evidence type="ECO:0000313" key="5">
    <source>
        <dbReference type="EMBL" id="MCP2268599.1"/>
    </source>
</evidence>
<keyword evidence="6" id="KW-1185">Reference proteome</keyword>
<feature type="domain" description="HTH gntR-type" evidence="4">
    <location>
        <begin position="3"/>
        <end position="71"/>
    </location>
</feature>
<evidence type="ECO:0000256" key="1">
    <source>
        <dbReference type="ARBA" id="ARBA00023015"/>
    </source>
</evidence>
<dbReference type="CDD" id="cd07377">
    <property type="entry name" value="WHTH_GntR"/>
    <property type="match status" value="1"/>
</dbReference>
<dbReference type="SUPFAM" id="SSF46785">
    <property type="entry name" value="Winged helix' DNA-binding domain"/>
    <property type="match status" value="1"/>
</dbReference>
<sequence length="244" mass="26751">MERVGYRAIADGVRGLIDSGELGAGDRVPSENELMATYGVEQPTARRALEVLKNEGLIVARRGAGTFVREFRPYRRVSPDRLRSWGAGTSIWAADDERRPVVAGVEVAEELPPGHIGRALDLADGDLVLVRRRSYVVEGKPIQLAETYYPAELVRGSRIAEPDTGPGGAYARLADLGAAPVRFREELRSRMPREEERKALDLAQGTPVICVVRTAYTADGTPVEVNEMTLDAGSYVLEYHFTAE</sequence>
<proteinExistence type="predicted"/>
<accession>A0ABT1I7K1</accession>
<dbReference type="PROSITE" id="PS50949">
    <property type="entry name" value="HTH_GNTR"/>
    <property type="match status" value="1"/>
</dbReference>
<dbReference type="EMBL" id="JAMTCO010000003">
    <property type="protein sequence ID" value="MCP2268599.1"/>
    <property type="molecule type" value="Genomic_DNA"/>
</dbReference>
<dbReference type="InterPro" id="IPR036388">
    <property type="entry name" value="WH-like_DNA-bd_sf"/>
</dbReference>
<dbReference type="InterPro" id="IPR036390">
    <property type="entry name" value="WH_DNA-bd_sf"/>
</dbReference>
<dbReference type="Pfam" id="PF00392">
    <property type="entry name" value="GntR"/>
    <property type="match status" value="1"/>
</dbReference>
<dbReference type="InterPro" id="IPR011663">
    <property type="entry name" value="UTRA"/>
</dbReference>
<evidence type="ECO:0000256" key="2">
    <source>
        <dbReference type="ARBA" id="ARBA00023125"/>
    </source>
</evidence>
<keyword evidence="3" id="KW-0804">Transcription</keyword>
<dbReference type="Pfam" id="PF07702">
    <property type="entry name" value="UTRA"/>
    <property type="match status" value="1"/>
</dbReference>
<dbReference type="PANTHER" id="PTHR44846:SF17">
    <property type="entry name" value="GNTR-FAMILY TRANSCRIPTIONAL REGULATOR"/>
    <property type="match status" value="1"/>
</dbReference>
<dbReference type="PANTHER" id="PTHR44846">
    <property type="entry name" value="MANNOSYL-D-GLYCERATE TRANSPORT/METABOLISM SYSTEM REPRESSOR MNGR-RELATED"/>
    <property type="match status" value="1"/>
</dbReference>
<keyword evidence="1" id="KW-0805">Transcription regulation</keyword>
<gene>
    <name evidence="5" type="ORF">LV75_001086</name>
</gene>
<evidence type="ECO:0000259" key="4">
    <source>
        <dbReference type="PROSITE" id="PS50949"/>
    </source>
</evidence>